<dbReference type="InterPro" id="IPR051631">
    <property type="entry name" value="Ankyrin-KH/SAM_domain"/>
</dbReference>
<evidence type="ECO:0000259" key="5">
    <source>
        <dbReference type="Pfam" id="PF24883"/>
    </source>
</evidence>
<keyword evidence="7" id="KW-1185">Reference proteome</keyword>
<sequence>MALIRSPPDIRAADPTKSLTAALLTFEDTLTNKQKQQYHASTVKPDAASVIAFVAEIDAKNNSTSRRCVAPRLCTFLEATQQFSSVLDTFVSSNPTLAALIWGGVKMAILTASNVASYFDKVTSMIMAIGKSCPTYQEFGQLYPGCVELQRALCDYYAAIVKLCIKIIGVSRRTPVTHTLTAIFVPFESEFKSELNNIDQIAKDIQFQISLASKLALEETRKLLEHERQDNTAFRQLTSKFQKKTEKEHAEAKQLRTNQMKREAAKLKSRIRKNLSSIDHITPWKQAIRQRVPSTAEWLQQEFLFHQWKDDLDTATLWCSGTMGVGKTVLMANVVAQLHASRKDDDIISYYFCRADNALTLSARSILGSLARQILDTQIENAEHDSLRVLDKDSRDLDVTDVIDFLLSHLQVGKTYYLVLDGLDECDRAEIQMVARSLAQLCDKRVSDFKIICAGRPELEKELWRVLTPKYKIQVTERKVESDMDLYIATILSRCLEEEQLKLGDPKLIMVIVQALREGSKGMFLWTRLFIEELCEQNSDDDILKALKDLPRGLSEIFNRKLRRIRDRTAAKEALKILQFCGVAKRSLTVMEYQEALSLFPGQKSLDRGRLLNDIFRAVSDCCGLIFVEEEENTVHYVHQSVGQHLFTNRHPHSPEFDMAKVDQHLGFLCMTYLNFTDFKRQLTKVKAGSSVPIRPVQLGTLPVYHSSSFTKRMAQKLLSHSPGLQHLSGAELAKRAQEALGDMESSRLEREIQKRDFQFFNYAWTYWINHVTDLDPETENMMWRLFCQCVEGNNILAYRPWESKQLDHREKSNIPKAVQWLVANGNYSLLLYYAMHHSHILTENVKREILRNSTIHKRYRFTKLIIQQTNTSSETLKHGLLYAAREGCNISVMSLLQAAVYVNDQVCGQSALQAAAEGGHVEVVEMLLAAKADVNAPGAGYSGRTALQAAAEGGHVEVVERLLAAKADVNAPASYGGRTALQAAAEGGHVKIVEQLLAAKADVNASAANDRGRTALQAAAEGGHVKVVEMLLAAKADINAPPASYGGGQTALQAAAEGGHVKVVERLLAAKADVNAPAASYDGRTALQAAAEGGHVKVVGMLLAAKADVNASAAGYNGQTALQAAAEGGHIKIVEQLLAAKADVNVPAANDRGRTALQAAAEGGHVKIVEQLLAAKADVNAPAASYGGQTALQAAAEGGHVEVVRMLLAAKADVNAPAAGYDGRTALQAAAEG</sequence>
<evidence type="ECO:0000313" key="7">
    <source>
        <dbReference type="Proteomes" id="UP000541154"/>
    </source>
</evidence>
<protein>
    <recommendedName>
        <fullName evidence="8">NACHT domain-containing protein</fullName>
    </recommendedName>
</protein>
<feature type="repeat" description="ANK" evidence="3">
    <location>
        <begin position="1012"/>
        <end position="1044"/>
    </location>
</feature>
<feature type="repeat" description="ANK" evidence="3">
    <location>
        <begin position="1118"/>
        <end position="1150"/>
    </location>
</feature>
<evidence type="ECO:0000256" key="3">
    <source>
        <dbReference type="PROSITE-ProRule" id="PRU00023"/>
    </source>
</evidence>
<feature type="repeat" description="ANK" evidence="3">
    <location>
        <begin position="1188"/>
        <end position="1220"/>
    </location>
</feature>
<feature type="domain" description="DUF7708" evidence="4">
    <location>
        <begin position="74"/>
        <end position="214"/>
    </location>
</feature>
<feature type="repeat" description="ANK" evidence="3">
    <location>
        <begin position="977"/>
        <end position="1009"/>
    </location>
</feature>
<evidence type="ECO:0000259" key="4">
    <source>
        <dbReference type="Pfam" id="PF24809"/>
    </source>
</evidence>
<dbReference type="PANTHER" id="PTHR23206">
    <property type="entry name" value="MASK PROTEIN"/>
    <property type="match status" value="1"/>
</dbReference>
<dbReference type="SUPFAM" id="SSF52540">
    <property type="entry name" value="P-loop containing nucleoside triphosphate hydrolases"/>
    <property type="match status" value="1"/>
</dbReference>
<proteinExistence type="predicted"/>
<dbReference type="Pfam" id="PF00023">
    <property type="entry name" value="Ank"/>
    <property type="match status" value="1"/>
</dbReference>
<dbReference type="PRINTS" id="PR01415">
    <property type="entry name" value="ANKYRIN"/>
</dbReference>
<dbReference type="AlphaFoldDB" id="A0A8H6E1R1"/>
<organism evidence="6 7">
    <name type="scientific">Petromyces alliaceus</name>
    <name type="common">Aspergillus alliaceus</name>
    <dbReference type="NCBI Taxonomy" id="209559"/>
    <lineage>
        <taxon>Eukaryota</taxon>
        <taxon>Fungi</taxon>
        <taxon>Dikarya</taxon>
        <taxon>Ascomycota</taxon>
        <taxon>Pezizomycotina</taxon>
        <taxon>Eurotiomycetes</taxon>
        <taxon>Eurotiomycetidae</taxon>
        <taxon>Eurotiales</taxon>
        <taxon>Aspergillaceae</taxon>
        <taxon>Aspergillus</taxon>
        <taxon>Aspergillus subgen. Circumdati</taxon>
    </lineage>
</organism>
<evidence type="ECO:0000313" key="6">
    <source>
        <dbReference type="EMBL" id="KAF5854985.1"/>
    </source>
</evidence>
<keyword evidence="2 3" id="KW-0040">ANK repeat</keyword>
<dbReference type="Pfam" id="PF24883">
    <property type="entry name" value="NPHP3_N"/>
    <property type="match status" value="1"/>
</dbReference>
<reference evidence="6 7" key="1">
    <citation type="submission" date="2019-04" db="EMBL/GenBank/DDBJ databases">
        <title>Aspergillus burnettii sp. nov., novel species from soil in southeast Queensland.</title>
        <authorList>
            <person name="Gilchrist C.L.M."/>
            <person name="Pitt J.I."/>
            <person name="Lange L."/>
            <person name="Lacey H.J."/>
            <person name="Vuong D."/>
            <person name="Midgley D.J."/>
            <person name="Greenfield P."/>
            <person name="Bradbury M."/>
            <person name="Lacey E."/>
            <person name="Busk P.K."/>
            <person name="Pilgaard B."/>
            <person name="Chooi Y.H."/>
            <person name="Piggott A.M."/>
        </authorList>
    </citation>
    <scope>NUCLEOTIDE SEQUENCE [LARGE SCALE GENOMIC DNA]</scope>
    <source>
        <strain evidence="6 7">FRR 5400</strain>
    </source>
</reference>
<dbReference type="SUPFAM" id="SSF48403">
    <property type="entry name" value="Ankyrin repeat"/>
    <property type="match status" value="1"/>
</dbReference>
<keyword evidence="1" id="KW-0677">Repeat</keyword>
<dbReference type="Gene3D" id="3.40.50.300">
    <property type="entry name" value="P-loop containing nucleotide triphosphate hydrolases"/>
    <property type="match status" value="1"/>
</dbReference>
<dbReference type="Gene3D" id="1.25.40.20">
    <property type="entry name" value="Ankyrin repeat-containing domain"/>
    <property type="match status" value="4"/>
</dbReference>
<dbReference type="InterPro" id="IPR027417">
    <property type="entry name" value="P-loop_NTPase"/>
</dbReference>
<feature type="repeat" description="ANK" evidence="3">
    <location>
        <begin position="943"/>
        <end position="975"/>
    </location>
</feature>
<feature type="repeat" description="ANK" evidence="3">
    <location>
        <begin position="1153"/>
        <end position="1185"/>
    </location>
</feature>
<evidence type="ECO:0008006" key="8">
    <source>
        <dbReference type="Google" id="ProtNLM"/>
    </source>
</evidence>
<dbReference type="PROSITE" id="PS50088">
    <property type="entry name" value="ANK_REPEAT"/>
    <property type="match status" value="9"/>
</dbReference>
<evidence type="ECO:0000256" key="1">
    <source>
        <dbReference type="ARBA" id="ARBA00022737"/>
    </source>
</evidence>
<dbReference type="EMBL" id="SPNV01000552">
    <property type="protein sequence ID" value="KAF5854985.1"/>
    <property type="molecule type" value="Genomic_DNA"/>
</dbReference>
<evidence type="ECO:0000256" key="2">
    <source>
        <dbReference type="ARBA" id="ARBA00023043"/>
    </source>
</evidence>
<feature type="repeat" description="ANK" evidence="3">
    <location>
        <begin position="1083"/>
        <end position="1115"/>
    </location>
</feature>
<feature type="repeat" description="ANK" evidence="3">
    <location>
        <begin position="1048"/>
        <end position="1080"/>
    </location>
</feature>
<dbReference type="InterPro" id="IPR002110">
    <property type="entry name" value="Ankyrin_rpt"/>
</dbReference>
<accession>A0A8H6E1R1</accession>
<dbReference type="Proteomes" id="UP000541154">
    <property type="component" value="Unassembled WGS sequence"/>
</dbReference>
<dbReference type="PANTHER" id="PTHR23206:SF8">
    <property type="entry name" value="ANKYRIN REPEAT AND KH DOMAIN-CONTAINING 1"/>
    <property type="match status" value="1"/>
</dbReference>
<feature type="non-terminal residue" evidence="6">
    <location>
        <position position="1234"/>
    </location>
</feature>
<dbReference type="PROSITE" id="PS50297">
    <property type="entry name" value="ANK_REP_REGION"/>
    <property type="match status" value="9"/>
</dbReference>
<dbReference type="Pfam" id="PF12796">
    <property type="entry name" value="Ank_2"/>
    <property type="match status" value="4"/>
</dbReference>
<dbReference type="InterPro" id="IPR056884">
    <property type="entry name" value="NPHP3-like_N"/>
</dbReference>
<feature type="domain" description="Nephrocystin 3-like N-terminal" evidence="5">
    <location>
        <begin position="295"/>
        <end position="456"/>
    </location>
</feature>
<feature type="repeat" description="ANK" evidence="3">
    <location>
        <begin position="908"/>
        <end position="940"/>
    </location>
</feature>
<name>A0A8H6E1R1_PETAA</name>
<dbReference type="InterPro" id="IPR056125">
    <property type="entry name" value="DUF7708"/>
</dbReference>
<dbReference type="Pfam" id="PF24809">
    <property type="entry name" value="DUF7708"/>
    <property type="match status" value="1"/>
</dbReference>
<dbReference type="SMART" id="SM00248">
    <property type="entry name" value="ANK"/>
    <property type="match status" value="9"/>
</dbReference>
<gene>
    <name evidence="6" type="ORF">ETB97_010416</name>
</gene>
<dbReference type="InterPro" id="IPR036770">
    <property type="entry name" value="Ankyrin_rpt-contain_sf"/>
</dbReference>
<comment type="caution">
    <text evidence="6">The sequence shown here is derived from an EMBL/GenBank/DDBJ whole genome shotgun (WGS) entry which is preliminary data.</text>
</comment>